<keyword evidence="10 14" id="KW-1133">Transmembrane helix</keyword>
<evidence type="ECO:0000256" key="7">
    <source>
        <dbReference type="ARBA" id="ARBA00022692"/>
    </source>
</evidence>
<gene>
    <name evidence="15" type="ORF">PMAYCL1PPCAC_13254</name>
</gene>
<dbReference type="AlphaFoldDB" id="A0AAN4ZND1"/>
<comment type="similarity">
    <text evidence="4 14">Belongs to the diacylglycerol acyltransferase family.</text>
</comment>
<evidence type="ECO:0000256" key="6">
    <source>
        <dbReference type="ARBA" id="ARBA00022679"/>
    </source>
</evidence>
<evidence type="ECO:0000313" key="15">
    <source>
        <dbReference type="EMBL" id="GMR43059.1"/>
    </source>
</evidence>
<keyword evidence="7 14" id="KW-0812">Transmembrane</keyword>
<comment type="pathway">
    <text evidence="3">Lipid metabolism.</text>
</comment>
<dbReference type="GO" id="GO:0019432">
    <property type="term" value="P:triglyceride biosynthetic process"/>
    <property type="evidence" value="ECO:0007669"/>
    <property type="project" value="TreeGrafter"/>
</dbReference>
<evidence type="ECO:0000256" key="2">
    <source>
        <dbReference type="ARBA" id="ARBA00004771"/>
    </source>
</evidence>
<dbReference type="PANTHER" id="PTHR12317">
    <property type="entry name" value="DIACYLGLYCEROL O-ACYLTRANSFERASE"/>
    <property type="match status" value="1"/>
</dbReference>
<keyword evidence="9 14" id="KW-0256">Endoplasmic reticulum</keyword>
<dbReference type="EC" id="2.3.1.-" evidence="14"/>
<feature type="transmembrane region" description="Helical" evidence="14">
    <location>
        <begin position="38"/>
        <end position="60"/>
    </location>
</feature>
<evidence type="ECO:0000256" key="10">
    <source>
        <dbReference type="ARBA" id="ARBA00022989"/>
    </source>
</evidence>
<dbReference type="Proteomes" id="UP001328107">
    <property type="component" value="Unassembled WGS sequence"/>
</dbReference>
<sequence length="337" mass="38437">MEDTSLSVAGWLKIRAFTMIFLGFWMITPPIIPLFIAYLLYVRFILFAPIFALYLVWFGFTYRWPERGSMPSLWFRTHAPYMAWAGDYFNYRIVKTEELPTDRNYIVGSHPHGLLCLGMFMSFSSYMAGITSLYNGIRFWSVTLAGQFFSPIRREIIMLAGIGAVTKRNIQWVVRRPEKGQAVSITIGGLNEAIVAAPGQYYLKLKDRKGFAKLALTEGADLVPMFHFGENEMYEAVEGICPIRLRNMQARLLRTFGFCPPLLIGRSMLGLPWGGLVPIQTRMESVIGGAIRVEKSAKPTDEEVDKLHAKYCEKLVDLFEAHKANYGIRPEQKIVLY</sequence>
<comment type="caution">
    <text evidence="15">The sequence shown here is derived from an EMBL/GenBank/DDBJ whole genome shotgun (WGS) entry which is preliminary data.</text>
</comment>
<evidence type="ECO:0000256" key="12">
    <source>
        <dbReference type="ARBA" id="ARBA00023136"/>
    </source>
</evidence>
<dbReference type="Pfam" id="PF03982">
    <property type="entry name" value="DAGAT"/>
    <property type="match status" value="1"/>
</dbReference>
<evidence type="ECO:0000256" key="9">
    <source>
        <dbReference type="ARBA" id="ARBA00022824"/>
    </source>
</evidence>
<dbReference type="CDD" id="cd07987">
    <property type="entry name" value="LPLAT_MGAT-like"/>
    <property type="match status" value="1"/>
</dbReference>
<feature type="transmembrane region" description="Helical" evidence="14">
    <location>
        <begin position="12"/>
        <end position="32"/>
    </location>
</feature>
<evidence type="ECO:0000313" key="16">
    <source>
        <dbReference type="Proteomes" id="UP001328107"/>
    </source>
</evidence>
<evidence type="ECO:0000256" key="13">
    <source>
        <dbReference type="ARBA" id="ARBA00023315"/>
    </source>
</evidence>
<proteinExistence type="inferred from homology"/>
<organism evidence="15 16">
    <name type="scientific">Pristionchus mayeri</name>
    <dbReference type="NCBI Taxonomy" id="1317129"/>
    <lineage>
        <taxon>Eukaryota</taxon>
        <taxon>Metazoa</taxon>
        <taxon>Ecdysozoa</taxon>
        <taxon>Nematoda</taxon>
        <taxon>Chromadorea</taxon>
        <taxon>Rhabditida</taxon>
        <taxon>Rhabditina</taxon>
        <taxon>Diplogasteromorpha</taxon>
        <taxon>Diplogasteroidea</taxon>
        <taxon>Neodiplogasteridae</taxon>
        <taxon>Pristionchus</taxon>
    </lineage>
</organism>
<accession>A0AAN4ZND1</accession>
<evidence type="ECO:0000256" key="1">
    <source>
        <dbReference type="ARBA" id="ARBA00004477"/>
    </source>
</evidence>
<keyword evidence="12 14" id="KW-0472">Membrane</keyword>
<name>A0AAN4ZND1_9BILA</name>
<dbReference type="InterPro" id="IPR007130">
    <property type="entry name" value="DAGAT"/>
</dbReference>
<keyword evidence="11" id="KW-0443">Lipid metabolism</keyword>
<comment type="subcellular location">
    <subcellularLocation>
        <location evidence="1 14">Endoplasmic reticulum membrane</location>
        <topology evidence="1 14">Multi-pass membrane protein</topology>
    </subcellularLocation>
</comment>
<evidence type="ECO:0000256" key="3">
    <source>
        <dbReference type="ARBA" id="ARBA00005189"/>
    </source>
</evidence>
<reference evidence="16" key="1">
    <citation type="submission" date="2022-10" db="EMBL/GenBank/DDBJ databases">
        <title>Genome assembly of Pristionchus species.</title>
        <authorList>
            <person name="Yoshida K."/>
            <person name="Sommer R.J."/>
        </authorList>
    </citation>
    <scope>NUCLEOTIDE SEQUENCE [LARGE SCALE GENOMIC DNA]</scope>
    <source>
        <strain evidence="16">RS5460</strain>
    </source>
</reference>
<evidence type="ECO:0000256" key="8">
    <source>
        <dbReference type="ARBA" id="ARBA00022798"/>
    </source>
</evidence>
<keyword evidence="8" id="KW-0319">Glycerol metabolism</keyword>
<evidence type="ECO:0000256" key="5">
    <source>
        <dbReference type="ARBA" id="ARBA00022516"/>
    </source>
</evidence>
<dbReference type="GO" id="GO:0004144">
    <property type="term" value="F:diacylglycerol O-acyltransferase activity"/>
    <property type="evidence" value="ECO:0007669"/>
    <property type="project" value="TreeGrafter"/>
</dbReference>
<comment type="pathway">
    <text evidence="2">Glycerolipid metabolism; triacylglycerol biosynthesis.</text>
</comment>
<keyword evidence="13" id="KW-0012">Acyltransferase</keyword>
<protein>
    <recommendedName>
        <fullName evidence="14">Acyltransferase</fullName>
        <ecNumber evidence="14">2.3.1.-</ecNumber>
    </recommendedName>
</protein>
<keyword evidence="5" id="KW-0444">Lipid biosynthesis</keyword>
<dbReference type="GO" id="GO:0005789">
    <property type="term" value="C:endoplasmic reticulum membrane"/>
    <property type="evidence" value="ECO:0007669"/>
    <property type="project" value="UniProtKB-SubCell"/>
</dbReference>
<evidence type="ECO:0000256" key="14">
    <source>
        <dbReference type="RuleBase" id="RU367023"/>
    </source>
</evidence>
<dbReference type="EMBL" id="BTRK01000003">
    <property type="protein sequence ID" value="GMR43059.1"/>
    <property type="molecule type" value="Genomic_DNA"/>
</dbReference>
<dbReference type="GO" id="GO:0006071">
    <property type="term" value="P:glycerol metabolic process"/>
    <property type="evidence" value="ECO:0007669"/>
    <property type="project" value="UniProtKB-KW"/>
</dbReference>
<keyword evidence="6 14" id="KW-0808">Transferase</keyword>
<evidence type="ECO:0000256" key="11">
    <source>
        <dbReference type="ARBA" id="ARBA00023098"/>
    </source>
</evidence>
<keyword evidence="16" id="KW-1185">Reference proteome</keyword>
<dbReference type="PANTHER" id="PTHR12317:SF0">
    <property type="entry name" value="ACYLTRANSFERASE"/>
    <property type="match status" value="1"/>
</dbReference>
<evidence type="ECO:0000256" key="4">
    <source>
        <dbReference type="ARBA" id="ARBA00005420"/>
    </source>
</evidence>